<comment type="caution">
    <text evidence="1">The sequence shown here is derived from an EMBL/GenBank/DDBJ whole genome shotgun (WGS) entry which is preliminary data.</text>
</comment>
<dbReference type="RefSeq" id="WP_179787972.1">
    <property type="nucleotide sequence ID" value="NZ_BAAARR010000016.1"/>
</dbReference>
<sequence>MRRSSVRPATVAAGPPRAAMLTALACLSVLCAIVLAGCSGSSGSSSTASPTAEAASSKSPSGTANAAVCAQAKKLQSSLAALKNVNVRAEGTNGVERRLNAVRADLKGLRSAASAAWRPQLDALSAALGGLATAIKQVGGGKSTSSPAVDAITTAAMNVASAAESLRTTISASCPGQ</sequence>
<proteinExistence type="predicted"/>
<evidence type="ECO:0000313" key="2">
    <source>
        <dbReference type="Proteomes" id="UP000579605"/>
    </source>
</evidence>
<dbReference type="AlphaFoldDB" id="A0A852ZMQ0"/>
<protein>
    <submittedName>
        <fullName evidence="1">Uncharacterized protein</fullName>
    </submittedName>
</protein>
<dbReference type="EMBL" id="JACBZH010000001">
    <property type="protein sequence ID" value="NYH90420.1"/>
    <property type="molecule type" value="Genomic_DNA"/>
</dbReference>
<keyword evidence="2" id="KW-1185">Reference proteome</keyword>
<organism evidence="1 2">
    <name type="scientific">Actinopolymorpha rutila</name>
    <dbReference type="NCBI Taxonomy" id="446787"/>
    <lineage>
        <taxon>Bacteria</taxon>
        <taxon>Bacillati</taxon>
        <taxon>Actinomycetota</taxon>
        <taxon>Actinomycetes</taxon>
        <taxon>Propionibacteriales</taxon>
        <taxon>Actinopolymorphaceae</taxon>
        <taxon>Actinopolymorpha</taxon>
    </lineage>
</organism>
<reference evidence="1 2" key="1">
    <citation type="submission" date="2020-07" db="EMBL/GenBank/DDBJ databases">
        <title>Sequencing the genomes of 1000 actinobacteria strains.</title>
        <authorList>
            <person name="Klenk H.-P."/>
        </authorList>
    </citation>
    <scope>NUCLEOTIDE SEQUENCE [LARGE SCALE GENOMIC DNA]</scope>
    <source>
        <strain evidence="1 2">DSM 18448</strain>
    </source>
</reference>
<gene>
    <name evidence="1" type="ORF">F4554_003058</name>
</gene>
<name>A0A852ZMQ0_9ACTN</name>
<evidence type="ECO:0000313" key="1">
    <source>
        <dbReference type="EMBL" id="NYH90420.1"/>
    </source>
</evidence>
<dbReference type="Proteomes" id="UP000579605">
    <property type="component" value="Unassembled WGS sequence"/>
</dbReference>
<accession>A0A852ZMQ0</accession>